<sequence length="212" mass="23581">MSVRRRNRQLIIDKQTGIVKGRRGAHPHKHLFDAVPLLAGDYPEATVPPMSMPEEAKQCLAVHVFDNLNLSTVAECRDRIDAALTAAGVAEEQRAELVAAHGPQDPAYKLVKNTSHGAQPMDLTGAMWVPKDTPEDAFTPAPEPELPISAEDVHAMSDEEADALQRRLDERAVQQARVKDLDQQPIDESEYRRVLGAKMNLLEDRLRRDGQQ</sequence>
<proteinExistence type="predicted"/>
<evidence type="ECO:0000313" key="2">
    <source>
        <dbReference type="Proteomes" id="UP000550729"/>
    </source>
</evidence>
<comment type="caution">
    <text evidence="1">The sequence shown here is derived from an EMBL/GenBank/DDBJ whole genome shotgun (WGS) entry which is preliminary data.</text>
</comment>
<dbReference type="RefSeq" id="WP_170193342.1">
    <property type="nucleotide sequence ID" value="NZ_JABBNB010000005.1"/>
</dbReference>
<accession>A0A848KS86</accession>
<name>A0A848KS86_9ACTN</name>
<dbReference type="EMBL" id="JABBNB010000005">
    <property type="protein sequence ID" value="NMO00837.1"/>
    <property type="molecule type" value="Genomic_DNA"/>
</dbReference>
<gene>
    <name evidence="1" type="ORF">HH308_06370</name>
</gene>
<dbReference type="AlphaFoldDB" id="A0A848KS86"/>
<protein>
    <submittedName>
        <fullName evidence="1">Uncharacterized protein</fullName>
    </submittedName>
</protein>
<reference evidence="1 2" key="1">
    <citation type="submission" date="2020-04" db="EMBL/GenBank/DDBJ databases">
        <title>Gordonia sp. nov. TBRC 11910.</title>
        <authorList>
            <person name="Suriyachadkun C."/>
        </authorList>
    </citation>
    <scope>NUCLEOTIDE SEQUENCE [LARGE SCALE GENOMIC DNA]</scope>
    <source>
        <strain evidence="1 2">TBRC 11910</strain>
    </source>
</reference>
<organism evidence="1 2">
    <name type="scientific">Gordonia asplenii</name>
    <dbReference type="NCBI Taxonomy" id="2725283"/>
    <lineage>
        <taxon>Bacteria</taxon>
        <taxon>Bacillati</taxon>
        <taxon>Actinomycetota</taxon>
        <taxon>Actinomycetes</taxon>
        <taxon>Mycobacteriales</taxon>
        <taxon>Gordoniaceae</taxon>
        <taxon>Gordonia</taxon>
    </lineage>
</organism>
<evidence type="ECO:0000313" key="1">
    <source>
        <dbReference type="EMBL" id="NMO00837.1"/>
    </source>
</evidence>
<keyword evidence="2" id="KW-1185">Reference proteome</keyword>
<dbReference type="Proteomes" id="UP000550729">
    <property type="component" value="Unassembled WGS sequence"/>
</dbReference>